<reference evidence="2" key="1">
    <citation type="journal article" date="2023" name="Science">
        <title>Genome structures resolve the early diversification of teleost fishes.</title>
        <authorList>
            <person name="Parey E."/>
            <person name="Louis A."/>
            <person name="Montfort J."/>
            <person name="Bouchez O."/>
            <person name="Roques C."/>
            <person name="Iampietro C."/>
            <person name="Lluch J."/>
            <person name="Castinel A."/>
            <person name="Donnadieu C."/>
            <person name="Desvignes T."/>
            <person name="Floi Bucao C."/>
            <person name="Jouanno E."/>
            <person name="Wen M."/>
            <person name="Mejri S."/>
            <person name="Dirks R."/>
            <person name="Jansen H."/>
            <person name="Henkel C."/>
            <person name="Chen W.J."/>
            <person name="Zahm M."/>
            <person name="Cabau C."/>
            <person name="Klopp C."/>
            <person name="Thompson A.W."/>
            <person name="Robinson-Rechavi M."/>
            <person name="Braasch I."/>
            <person name="Lecointre G."/>
            <person name="Bobe J."/>
            <person name="Postlethwait J.H."/>
            <person name="Berthelot C."/>
            <person name="Roest Crollius H."/>
            <person name="Guiguen Y."/>
        </authorList>
    </citation>
    <scope>NUCLEOTIDE SEQUENCE</scope>
    <source>
        <strain evidence="2">WJC10195</strain>
    </source>
</reference>
<dbReference type="AlphaFoldDB" id="A0A9Q1G2K2"/>
<dbReference type="EMBL" id="JAINUF010000002">
    <property type="protein sequence ID" value="KAJ8374269.1"/>
    <property type="molecule type" value="Genomic_DNA"/>
</dbReference>
<sequence>MLHLPIKANSLIHIQEEEHVCQSYLGGSVLSQLSGCLFQNAKDTKRDGSVILAAMLLSCGSFQASDTKERASLQGGGQGRRTGAKLFSQLH</sequence>
<evidence type="ECO:0000256" key="1">
    <source>
        <dbReference type="SAM" id="MobiDB-lite"/>
    </source>
</evidence>
<evidence type="ECO:0000313" key="3">
    <source>
        <dbReference type="Proteomes" id="UP001152622"/>
    </source>
</evidence>
<organism evidence="2 3">
    <name type="scientific">Synaphobranchus kaupii</name>
    <name type="common">Kaup's arrowtooth eel</name>
    <dbReference type="NCBI Taxonomy" id="118154"/>
    <lineage>
        <taxon>Eukaryota</taxon>
        <taxon>Metazoa</taxon>
        <taxon>Chordata</taxon>
        <taxon>Craniata</taxon>
        <taxon>Vertebrata</taxon>
        <taxon>Euteleostomi</taxon>
        <taxon>Actinopterygii</taxon>
        <taxon>Neopterygii</taxon>
        <taxon>Teleostei</taxon>
        <taxon>Anguilliformes</taxon>
        <taxon>Synaphobranchidae</taxon>
        <taxon>Synaphobranchus</taxon>
    </lineage>
</organism>
<gene>
    <name evidence="2" type="ORF">SKAU_G00048490</name>
</gene>
<name>A0A9Q1G2K2_SYNKA</name>
<keyword evidence="3" id="KW-1185">Reference proteome</keyword>
<comment type="caution">
    <text evidence="2">The sequence shown here is derived from an EMBL/GenBank/DDBJ whole genome shotgun (WGS) entry which is preliminary data.</text>
</comment>
<accession>A0A9Q1G2K2</accession>
<proteinExistence type="predicted"/>
<evidence type="ECO:0000313" key="2">
    <source>
        <dbReference type="EMBL" id="KAJ8374269.1"/>
    </source>
</evidence>
<dbReference type="Proteomes" id="UP001152622">
    <property type="component" value="Chromosome 2"/>
</dbReference>
<protein>
    <submittedName>
        <fullName evidence="2">Uncharacterized protein</fullName>
    </submittedName>
</protein>
<feature type="region of interest" description="Disordered" evidence="1">
    <location>
        <begin position="70"/>
        <end position="91"/>
    </location>
</feature>